<keyword evidence="5 10" id="KW-0653">Protein transport</keyword>
<dbReference type="Pfam" id="PF02953">
    <property type="entry name" value="zf-Tim10_DDP"/>
    <property type="match status" value="1"/>
</dbReference>
<comment type="subcellular location">
    <subcellularLocation>
        <location evidence="10">Mitochondrion inner membrane</location>
        <topology evidence="10">Peripheral membrane protein</topology>
        <orientation evidence="10">Intermembrane side</orientation>
    </subcellularLocation>
</comment>
<evidence type="ECO:0000256" key="9">
    <source>
        <dbReference type="ARBA" id="ARBA00023186"/>
    </source>
</evidence>
<dbReference type="InterPro" id="IPR035427">
    <property type="entry name" value="Tim10-like_dom_sf"/>
</dbReference>
<evidence type="ECO:0000313" key="13">
    <source>
        <dbReference type="Proteomes" id="UP001652680"/>
    </source>
</evidence>
<dbReference type="InterPro" id="IPR004217">
    <property type="entry name" value="Tim10-like"/>
</dbReference>
<keyword evidence="4" id="KW-0862">Zinc</keyword>
<dbReference type="EnsemblMetazoa" id="XM_017122948.2">
    <property type="protein sequence ID" value="XP_016978437.1"/>
    <property type="gene ID" value="LOC108044084"/>
</dbReference>
<keyword evidence="13" id="KW-1185">Reference proteome</keyword>
<evidence type="ECO:0000256" key="6">
    <source>
        <dbReference type="ARBA" id="ARBA00023010"/>
    </source>
</evidence>
<dbReference type="GeneID" id="108044084"/>
<sequence length="95" mass="11026">MSEMAAANMEKGELMSQVKQQIALANAQEMLSKMTEKCFKKCIQKPGKSLDNTEQRCISQCMDRFMDAWNLVSRTYGNRLQREQYRTMDSVEMSN</sequence>
<comment type="domain">
    <text evidence="10">The twin CX3C motif contains 4 conserved Cys residues that form 2 disulfide bonds in the mitochondrial intermembrane space.</text>
</comment>
<comment type="function">
    <text evidence="10">Mitochondrial intermembrane chaperone that participates in the import and insertion of some multi-pass transmembrane proteins into the mitochondrial inner membrane. Also required for the transfer of beta-barrel precursors from the TOM complex to the sorting and assembly machinery (SAM complex) of the outer membrane. Acts as a chaperone-like protein that protects the hydrophobic precursors from aggregation and guide them through the mitochondrial intermembrane space.</text>
</comment>
<keyword evidence="8 10" id="KW-1015">Disulfide bond</keyword>
<evidence type="ECO:0000256" key="3">
    <source>
        <dbReference type="ARBA" id="ARBA00022723"/>
    </source>
</evidence>
<evidence type="ECO:0000256" key="7">
    <source>
        <dbReference type="ARBA" id="ARBA00023128"/>
    </source>
</evidence>
<dbReference type="SUPFAM" id="SSF144122">
    <property type="entry name" value="Tim10-like"/>
    <property type="match status" value="1"/>
</dbReference>
<keyword evidence="2 10" id="KW-0813">Transport</keyword>
<evidence type="ECO:0000259" key="11">
    <source>
        <dbReference type="Pfam" id="PF02953"/>
    </source>
</evidence>
<keyword evidence="10" id="KW-0472">Membrane</keyword>
<protein>
    <recommendedName>
        <fullName evidence="10">Mitochondrial import inner membrane translocase subunit</fullName>
    </recommendedName>
</protein>
<comment type="similarity">
    <text evidence="1 10">Belongs to the small Tim family.</text>
</comment>
<evidence type="ECO:0000313" key="14">
    <source>
        <dbReference type="RefSeq" id="XP_016978437.1"/>
    </source>
</evidence>
<keyword evidence="9 10" id="KW-0143">Chaperone</keyword>
<reference evidence="14" key="2">
    <citation type="submission" date="2025-04" db="UniProtKB">
        <authorList>
            <consortium name="RefSeq"/>
        </authorList>
    </citation>
    <scope>IDENTIFICATION</scope>
</reference>
<gene>
    <name evidence="14" type="primary">LOC108044084</name>
    <name evidence="12" type="synonym">108044084</name>
</gene>
<dbReference type="Proteomes" id="UP001652680">
    <property type="component" value="Unassembled WGS sequence"/>
</dbReference>
<accession>A0A6P4EJQ6</accession>
<dbReference type="GO" id="GO:0042719">
    <property type="term" value="C:mitochondrial intermembrane space chaperone complex"/>
    <property type="evidence" value="ECO:0007669"/>
    <property type="project" value="UniProtKB-ARBA"/>
</dbReference>
<dbReference type="FunFam" id="1.10.287.810:FF:000001">
    <property type="entry name" value="mitochondrial import inner membrane translocase subunit TIM13"/>
    <property type="match status" value="1"/>
</dbReference>
<evidence type="ECO:0000256" key="2">
    <source>
        <dbReference type="ARBA" id="ARBA00022448"/>
    </source>
</evidence>
<evidence type="ECO:0000256" key="5">
    <source>
        <dbReference type="ARBA" id="ARBA00022927"/>
    </source>
</evidence>
<dbReference type="GO" id="GO:0045039">
    <property type="term" value="P:protein insertion into mitochondrial inner membrane"/>
    <property type="evidence" value="ECO:0007669"/>
    <property type="project" value="UniProtKB-ARBA"/>
</dbReference>
<dbReference type="GO" id="GO:0005743">
    <property type="term" value="C:mitochondrial inner membrane"/>
    <property type="evidence" value="ECO:0007669"/>
    <property type="project" value="UniProtKB-SubCell"/>
</dbReference>
<dbReference type="AlphaFoldDB" id="A0A6P4EJQ6"/>
<comment type="subunit">
    <text evidence="10">Heterohexamer.</text>
</comment>
<reference evidence="12" key="3">
    <citation type="submission" date="2025-05" db="UniProtKB">
        <authorList>
            <consortium name="EnsemblMetazoa"/>
        </authorList>
    </citation>
    <scope>IDENTIFICATION</scope>
</reference>
<evidence type="ECO:0000256" key="8">
    <source>
        <dbReference type="ARBA" id="ARBA00023157"/>
    </source>
</evidence>
<dbReference type="RefSeq" id="XP_016978437.1">
    <property type="nucleotide sequence ID" value="XM_017122948.1"/>
</dbReference>
<evidence type="ECO:0000256" key="1">
    <source>
        <dbReference type="ARBA" id="ARBA00006720"/>
    </source>
</evidence>
<dbReference type="GO" id="GO:0015031">
    <property type="term" value="P:protein transport"/>
    <property type="evidence" value="ECO:0007669"/>
    <property type="project" value="UniProtKB-KW"/>
</dbReference>
<name>A0A6P4EJQ6_DRORH</name>
<feature type="domain" description="Tim10-like" evidence="11">
    <location>
        <begin position="17"/>
        <end position="77"/>
    </location>
</feature>
<organism evidence="14">
    <name type="scientific">Drosophila rhopaloa</name>
    <name type="common">Fruit fly</name>
    <dbReference type="NCBI Taxonomy" id="1041015"/>
    <lineage>
        <taxon>Eukaryota</taxon>
        <taxon>Metazoa</taxon>
        <taxon>Ecdysozoa</taxon>
        <taxon>Arthropoda</taxon>
        <taxon>Hexapoda</taxon>
        <taxon>Insecta</taxon>
        <taxon>Pterygota</taxon>
        <taxon>Neoptera</taxon>
        <taxon>Endopterygota</taxon>
        <taxon>Diptera</taxon>
        <taxon>Brachycera</taxon>
        <taxon>Muscomorpha</taxon>
        <taxon>Ephydroidea</taxon>
        <taxon>Drosophilidae</taxon>
        <taxon>Drosophila</taxon>
        <taxon>Sophophora</taxon>
    </lineage>
</organism>
<keyword evidence="6 10" id="KW-0811">Translocation</keyword>
<evidence type="ECO:0000256" key="10">
    <source>
        <dbReference type="RuleBase" id="RU367043"/>
    </source>
</evidence>
<reference evidence="13" key="1">
    <citation type="journal article" date="2021" name="Elife">
        <title>Highly contiguous assemblies of 101 drosophilid genomes.</title>
        <authorList>
            <person name="Kim B.Y."/>
            <person name="Wang J.R."/>
            <person name="Miller D.E."/>
            <person name="Barmina O."/>
            <person name="Delaney E."/>
            <person name="Thompson A."/>
            <person name="Comeault A.A."/>
            <person name="Peede D."/>
            <person name="D'Agostino E.R."/>
            <person name="Pelaez J."/>
            <person name="Aguilar J.M."/>
            <person name="Haji D."/>
            <person name="Matsunaga T."/>
            <person name="Armstrong E.E."/>
            <person name="Zych M."/>
            <person name="Ogawa Y."/>
            <person name="Stamenkovic-Radak M."/>
            <person name="Jelic M."/>
            <person name="Veselinovic M.S."/>
            <person name="Tanaskovic M."/>
            <person name="Eric P."/>
            <person name="Gao J.J."/>
            <person name="Katoh T.K."/>
            <person name="Toda M.J."/>
            <person name="Watabe H."/>
            <person name="Watada M."/>
            <person name="Davis J.S."/>
            <person name="Moyle L.C."/>
            <person name="Manoli G."/>
            <person name="Bertolini E."/>
            <person name="Kostal V."/>
            <person name="Hawley R.S."/>
            <person name="Takahashi A."/>
            <person name="Jones C.D."/>
            <person name="Price D.K."/>
            <person name="Whiteman N."/>
            <person name="Kopp A."/>
            <person name="Matute D.R."/>
            <person name="Petrov D.A."/>
        </authorList>
    </citation>
    <scope>NUCLEOTIDE SEQUENCE [LARGE SCALE GENOMIC DNA]</scope>
</reference>
<keyword evidence="7 10" id="KW-0496">Mitochondrion</keyword>
<evidence type="ECO:0000256" key="4">
    <source>
        <dbReference type="ARBA" id="ARBA00022833"/>
    </source>
</evidence>
<dbReference type="Gene3D" id="1.10.287.810">
    <property type="entry name" value="Mitochondrial import inner membrane translocase subunit tim13 like domains"/>
    <property type="match status" value="1"/>
</dbReference>
<keyword evidence="10" id="KW-0999">Mitochondrion inner membrane</keyword>
<proteinExistence type="inferred from homology"/>
<keyword evidence="3" id="KW-0479">Metal-binding</keyword>
<evidence type="ECO:0000313" key="12">
    <source>
        <dbReference type="EnsemblMetazoa" id="XP_016978437.1"/>
    </source>
</evidence>
<dbReference type="OrthoDB" id="7813104at2759"/>
<dbReference type="GO" id="GO:0046872">
    <property type="term" value="F:metal ion binding"/>
    <property type="evidence" value="ECO:0007669"/>
    <property type="project" value="UniProtKB-KW"/>
</dbReference>